<keyword evidence="2" id="KW-1185">Reference proteome</keyword>
<reference evidence="1" key="1">
    <citation type="submission" date="2020-04" db="EMBL/GenBank/DDBJ databases">
        <title>A novel bacterium ('Candidatus Sarcina troglodytae' sp. nov.) linked to a protracted, uniformly lethal epizootic among sanctuary western chimpanzees (Pan troglodytes verus) in Sierra Leone.</title>
        <authorList>
            <person name="Owens L.A."/>
            <person name="Colitti B."/>
            <person name="Hirji I."/>
            <person name="Pizaro A."/>
            <person name="Jaffe J.E."/>
            <person name="Moittie S."/>
            <person name="Bishop-Lilly K.A."/>
            <person name="Estrella L.A."/>
            <person name="Voegtly L.J."/>
            <person name="Kuhn J.H."/>
            <person name="Suen G."/>
            <person name="Deblois C.L."/>
            <person name="Dunn C."/>
            <person name="Juan-Salles C."/>
            <person name="Goldberg T.L."/>
        </authorList>
    </citation>
    <scope>NUCLEOTIDE SEQUENCE</scope>
    <source>
        <strain evidence="1">JB2</strain>
    </source>
</reference>
<name>A0ACD1BDP6_9CLOT</name>
<dbReference type="EMBL" id="CP051754">
    <property type="protein sequence ID" value="QPJ85519.1"/>
    <property type="molecule type" value="Genomic_DNA"/>
</dbReference>
<evidence type="ECO:0000313" key="1">
    <source>
        <dbReference type="EMBL" id="QPJ85519.1"/>
    </source>
</evidence>
<proteinExistence type="predicted"/>
<accession>A0ACD1BDP6</accession>
<organism evidence="1 2">
    <name type="scientific">Candidatus Sarcina troglodytae</name>
    <dbReference type="NCBI Taxonomy" id="2726954"/>
    <lineage>
        <taxon>Bacteria</taxon>
        <taxon>Bacillati</taxon>
        <taxon>Bacillota</taxon>
        <taxon>Clostridia</taxon>
        <taxon>Eubacteriales</taxon>
        <taxon>Clostridiaceae</taxon>
        <taxon>Sarcina</taxon>
    </lineage>
</organism>
<gene>
    <name evidence="1" type="ORF">HH195_06130</name>
</gene>
<evidence type="ECO:0000313" key="2">
    <source>
        <dbReference type="Proteomes" id="UP000594603"/>
    </source>
</evidence>
<dbReference type="Proteomes" id="UP000594603">
    <property type="component" value="Chromosome"/>
</dbReference>
<sequence length="403" mass="43271">MKKGILCKVVLSGLLIGQMNLFNTQVAFASEDTTSEIESTNSNSRSVTVAYIKTNGANLNVRKSASTNSSILGNLKNGSQVTIVETLNGWYKINYGSSYGYISSSYVSFNGQSSVTVGYVKTSGSNLNVRKNATTNSGILGTLLNGAQVEIVETLSGWYKIKYGNSYGYVSSSYISMTQSSGNNGVIGNQTAYIKTNGSSLNVRKSASTSSTILGSLSNGSEISVVETLSGWYKIKYGSGYGYVSSSYVTFTKPTTSSADINTSKVGYVLADFTHSAYYNNGSSWGQCVWYVKGRAKEKLGHSVWSIAGNANQWYSAAVRKGAPTSSNVNDVRSNSILCRNGGSTGYGHLVYIEHVDNSSPEKWIYYTESNVGGTNGALKKLSFNDFKSKVATGNFQGYIYLQ</sequence>
<protein>
    <submittedName>
        <fullName evidence="1">SH3 domain-containing protein</fullName>
    </submittedName>
</protein>